<dbReference type="OrthoDB" id="1495718at2"/>
<proteinExistence type="predicted"/>
<organism evidence="1 2">
    <name type="scientific">Segatella copri</name>
    <dbReference type="NCBI Taxonomy" id="165179"/>
    <lineage>
        <taxon>Bacteria</taxon>
        <taxon>Pseudomonadati</taxon>
        <taxon>Bacteroidota</taxon>
        <taxon>Bacteroidia</taxon>
        <taxon>Bacteroidales</taxon>
        <taxon>Prevotellaceae</taxon>
        <taxon>Segatella</taxon>
    </lineage>
</organism>
<evidence type="ECO:0000313" key="1">
    <source>
        <dbReference type="EMBL" id="MQP10483.1"/>
    </source>
</evidence>
<dbReference type="EMBL" id="VZAD01000007">
    <property type="protein sequence ID" value="MQP10483.1"/>
    <property type="molecule type" value="Genomic_DNA"/>
</dbReference>
<reference evidence="1 2" key="1">
    <citation type="submission" date="2019-09" db="EMBL/GenBank/DDBJ databases">
        <title>Distinct polysaccharide growth profiles of human intestinal Prevotella copri isolates.</title>
        <authorList>
            <person name="Fehlner-Peach H."/>
            <person name="Magnabosco C."/>
            <person name="Raghavan V."/>
            <person name="Scher J.U."/>
            <person name="Tett A."/>
            <person name="Cox L.M."/>
            <person name="Gottsegen C."/>
            <person name="Watters A."/>
            <person name="Wiltshire- Gordon J.D."/>
            <person name="Segata N."/>
            <person name="Bonneau R."/>
            <person name="Littman D.R."/>
        </authorList>
    </citation>
    <scope>NUCLEOTIDE SEQUENCE [LARGE SCALE GENOMIC DNA]</scope>
    <source>
        <strain evidence="2">iAQ1173</strain>
    </source>
</reference>
<protein>
    <submittedName>
        <fullName evidence="1">DUF3078 domain-containing protein</fullName>
    </submittedName>
</protein>
<sequence length="424" mass="49019">MNLRYYLLVLAFCVTGMVCAQKGGYGKKKVEKDRVAEYMDSLTASRQRIDSLVKPKINSRYSQLFIPLTFYHEPAARFLRLAPGKCVVADSLQAAIDQALMHVYLNRPDLVRVHESHLESVGAPIVSEPAPRHVATDIVKEVAPVAIEPTVAPMDILVTKPNFWTFRGDYYLQFLQNYVSDNWYKGGESNYSLLGSVTMQANYNNKQKVKWDNKLELRLGYQTSRGDTIHKYKTTEDLMRYTGKVGLQATKRWYYTLQLIAQTQFTHGVKSNDKKIYSDFFSPFNLNLSVGMDYSVDWLNHRLKGSVHIAPLALNWKYVGRADLATRYGLDEGHHGMTDYGSECTIDLNWVLADNLRWKTRLYGYTTYKRAELEWENTITFQFNRYISTNVFIYPRFDDGAQRKDGQSYWQFKEFASVGFSYSF</sequence>
<accession>A0A6A7W7P3</accession>
<dbReference type="InterPro" id="IPR021428">
    <property type="entry name" value="DUF3078"/>
</dbReference>
<dbReference type="Proteomes" id="UP000384372">
    <property type="component" value="Unassembled WGS sequence"/>
</dbReference>
<gene>
    <name evidence="1" type="ORF">F7D20_00535</name>
</gene>
<keyword evidence="2" id="KW-1185">Reference proteome</keyword>
<dbReference type="AlphaFoldDB" id="A0A6A7W7P3"/>
<name>A0A6A7W7P3_9BACT</name>
<dbReference type="Pfam" id="PF11276">
    <property type="entry name" value="DUF3078"/>
    <property type="match status" value="1"/>
</dbReference>
<comment type="caution">
    <text evidence="1">The sequence shown here is derived from an EMBL/GenBank/DDBJ whole genome shotgun (WGS) entry which is preliminary data.</text>
</comment>
<dbReference type="RefSeq" id="WP_158462328.1">
    <property type="nucleotide sequence ID" value="NZ_VZAD01000007.1"/>
</dbReference>
<evidence type="ECO:0000313" key="2">
    <source>
        <dbReference type="Proteomes" id="UP000384372"/>
    </source>
</evidence>